<protein>
    <submittedName>
        <fullName evidence="2">Uncharacterized protein</fullName>
    </submittedName>
</protein>
<keyword evidence="1" id="KW-0732">Signal</keyword>
<name>A0A101LYK9_PICGL</name>
<geneLocation type="mitochondrion" evidence="2"/>
<comment type="caution">
    <text evidence="2">The sequence shown here is derived from an EMBL/GenBank/DDBJ whole genome shotgun (WGS) entry which is preliminary data.</text>
</comment>
<evidence type="ECO:0000313" key="2">
    <source>
        <dbReference type="EMBL" id="KUM47710.1"/>
    </source>
</evidence>
<organism evidence="2">
    <name type="scientific">Picea glauca</name>
    <name type="common">White spruce</name>
    <name type="synonym">Pinus glauca</name>
    <dbReference type="NCBI Taxonomy" id="3330"/>
    <lineage>
        <taxon>Eukaryota</taxon>
        <taxon>Viridiplantae</taxon>
        <taxon>Streptophyta</taxon>
        <taxon>Embryophyta</taxon>
        <taxon>Tracheophyta</taxon>
        <taxon>Spermatophyta</taxon>
        <taxon>Pinopsida</taxon>
        <taxon>Pinidae</taxon>
        <taxon>Conifers I</taxon>
        <taxon>Pinales</taxon>
        <taxon>Pinaceae</taxon>
        <taxon>Picea</taxon>
    </lineage>
</organism>
<evidence type="ECO:0000256" key="1">
    <source>
        <dbReference type="SAM" id="SignalP"/>
    </source>
</evidence>
<feature type="chain" id="PRO_5007100167" evidence="1">
    <location>
        <begin position="18"/>
        <end position="61"/>
    </location>
</feature>
<proteinExistence type="predicted"/>
<dbReference type="EMBL" id="LKAM01000007">
    <property type="protein sequence ID" value="KUM47710.1"/>
    <property type="molecule type" value="Genomic_DNA"/>
</dbReference>
<sequence length="61" mass="6873">MSLWPVLLPCLPELSLPLLLWDPPLLVLHLELVDLFRVMDLYAGKMRGSQNYILSQGGIIA</sequence>
<keyword evidence="2" id="KW-0496">Mitochondrion</keyword>
<accession>A0A101LYK9</accession>
<dbReference type="AlphaFoldDB" id="A0A101LYK9"/>
<reference evidence="2" key="1">
    <citation type="journal article" date="2015" name="Genome Biol. Evol.">
        <title>Organellar Genomes of White Spruce (Picea glauca): Assembly and Annotation.</title>
        <authorList>
            <person name="Jackman S.D."/>
            <person name="Warren R.L."/>
            <person name="Gibb E.A."/>
            <person name="Vandervalk B.P."/>
            <person name="Mohamadi H."/>
            <person name="Chu J."/>
            <person name="Raymond A."/>
            <person name="Pleasance S."/>
            <person name="Coope R."/>
            <person name="Wildung M.R."/>
            <person name="Ritland C.E."/>
            <person name="Bousquet J."/>
            <person name="Jones S.J."/>
            <person name="Bohlmann J."/>
            <person name="Birol I."/>
        </authorList>
    </citation>
    <scope>NUCLEOTIDE SEQUENCE [LARGE SCALE GENOMIC DNA]</scope>
    <source>
        <tissue evidence="2">Flushing bud</tissue>
    </source>
</reference>
<gene>
    <name evidence="2" type="ORF">ABT39_MTgene5897</name>
</gene>
<feature type="signal peptide" evidence="1">
    <location>
        <begin position="1"/>
        <end position="17"/>
    </location>
</feature>